<keyword evidence="2" id="KW-1185">Reference proteome</keyword>
<comment type="caution">
    <text evidence="1">The sequence shown here is derived from an EMBL/GenBank/DDBJ whole genome shotgun (WGS) entry which is preliminary data.</text>
</comment>
<organism evidence="1 2">
    <name type="scientific">Longimycelium tulufanense</name>
    <dbReference type="NCBI Taxonomy" id="907463"/>
    <lineage>
        <taxon>Bacteria</taxon>
        <taxon>Bacillati</taxon>
        <taxon>Actinomycetota</taxon>
        <taxon>Actinomycetes</taxon>
        <taxon>Pseudonocardiales</taxon>
        <taxon>Pseudonocardiaceae</taxon>
        <taxon>Longimycelium</taxon>
    </lineage>
</organism>
<dbReference type="AlphaFoldDB" id="A0A8J3FTD0"/>
<evidence type="ECO:0000313" key="1">
    <source>
        <dbReference type="EMBL" id="GGM44955.1"/>
    </source>
</evidence>
<dbReference type="EMBL" id="BMMK01000004">
    <property type="protein sequence ID" value="GGM44955.1"/>
    <property type="molecule type" value="Genomic_DNA"/>
</dbReference>
<evidence type="ECO:0000313" key="2">
    <source>
        <dbReference type="Proteomes" id="UP000637578"/>
    </source>
</evidence>
<sequence>MHPDLEQRLTLMPRRLRNRHSDDVRILETMLAPGERVRALTAGPLVGRGRVLFAVTDRRILLAGSGWSESLPYWQLAGVTAGRGFPLSTTLVIHTAGRVLELRSPRQAVAELVAAVRYASGVPEI</sequence>
<reference evidence="1" key="1">
    <citation type="journal article" date="2014" name="Int. J. Syst. Evol. Microbiol.">
        <title>Complete genome sequence of Corynebacterium casei LMG S-19264T (=DSM 44701T), isolated from a smear-ripened cheese.</title>
        <authorList>
            <consortium name="US DOE Joint Genome Institute (JGI-PGF)"/>
            <person name="Walter F."/>
            <person name="Albersmeier A."/>
            <person name="Kalinowski J."/>
            <person name="Ruckert C."/>
        </authorList>
    </citation>
    <scope>NUCLEOTIDE SEQUENCE</scope>
    <source>
        <strain evidence="1">CGMCC 4.5737</strain>
    </source>
</reference>
<protein>
    <submittedName>
        <fullName evidence="1">Uncharacterized protein</fullName>
    </submittedName>
</protein>
<dbReference type="RefSeq" id="WP_189055231.1">
    <property type="nucleotide sequence ID" value="NZ_BMMK01000004.1"/>
</dbReference>
<proteinExistence type="predicted"/>
<reference evidence="1" key="2">
    <citation type="submission" date="2020-09" db="EMBL/GenBank/DDBJ databases">
        <authorList>
            <person name="Sun Q."/>
            <person name="Zhou Y."/>
        </authorList>
    </citation>
    <scope>NUCLEOTIDE SEQUENCE</scope>
    <source>
        <strain evidence="1">CGMCC 4.5737</strain>
    </source>
</reference>
<gene>
    <name evidence="1" type="ORF">GCM10012275_14970</name>
</gene>
<accession>A0A8J3FTD0</accession>
<dbReference type="Proteomes" id="UP000637578">
    <property type="component" value="Unassembled WGS sequence"/>
</dbReference>
<name>A0A8J3FTD0_9PSEU</name>